<dbReference type="EMBL" id="CP117259">
    <property type="protein sequence ID" value="WFR98922.1"/>
    <property type="molecule type" value="Genomic_DNA"/>
</dbReference>
<keyword evidence="5" id="KW-0808">Transferase</keyword>
<evidence type="ECO:0000259" key="13">
    <source>
        <dbReference type="PROSITE" id="PS50885"/>
    </source>
</evidence>
<dbReference type="InterPro" id="IPR005467">
    <property type="entry name" value="His_kinase_dom"/>
</dbReference>
<keyword evidence="6 11" id="KW-0812">Transmembrane</keyword>
<geneLocation type="plasmid" evidence="14 15">
    <name>unnamed2</name>
</geneLocation>
<evidence type="ECO:0000313" key="15">
    <source>
        <dbReference type="Proteomes" id="UP000249499"/>
    </source>
</evidence>
<dbReference type="PROSITE" id="PS50109">
    <property type="entry name" value="HIS_KIN"/>
    <property type="match status" value="1"/>
</dbReference>
<feature type="transmembrane region" description="Helical" evidence="11">
    <location>
        <begin position="12"/>
        <end position="39"/>
    </location>
</feature>
<dbReference type="EC" id="2.7.13.3" evidence="3"/>
<dbReference type="Pfam" id="PF02518">
    <property type="entry name" value="HATPase_c"/>
    <property type="match status" value="1"/>
</dbReference>
<dbReference type="RefSeq" id="WP_111221065.1">
    <property type="nucleotide sequence ID" value="NZ_CP117259.1"/>
</dbReference>
<dbReference type="Gene3D" id="3.30.565.10">
    <property type="entry name" value="Histidine kinase-like ATPase, C-terminal domain"/>
    <property type="match status" value="1"/>
</dbReference>
<dbReference type="PROSITE" id="PS50885">
    <property type="entry name" value="HAMP"/>
    <property type="match status" value="1"/>
</dbReference>
<evidence type="ECO:0000256" key="5">
    <source>
        <dbReference type="ARBA" id="ARBA00022679"/>
    </source>
</evidence>
<proteinExistence type="predicted"/>
<dbReference type="GO" id="GO:0004673">
    <property type="term" value="F:protein histidine kinase activity"/>
    <property type="evidence" value="ECO:0007669"/>
    <property type="project" value="UniProtKB-EC"/>
</dbReference>
<evidence type="ECO:0000256" key="11">
    <source>
        <dbReference type="SAM" id="Phobius"/>
    </source>
</evidence>
<dbReference type="SUPFAM" id="SSF55874">
    <property type="entry name" value="ATPase domain of HSP90 chaperone/DNA topoisomerase II/histidine kinase"/>
    <property type="match status" value="1"/>
</dbReference>
<dbReference type="Gene3D" id="1.10.287.130">
    <property type="match status" value="1"/>
</dbReference>
<gene>
    <name evidence="14" type="ORF">PR017_26445</name>
</gene>
<keyword evidence="8 11" id="KW-1133">Transmembrane helix</keyword>
<dbReference type="InterPro" id="IPR004358">
    <property type="entry name" value="Sig_transdc_His_kin-like_C"/>
</dbReference>
<comment type="subcellular location">
    <subcellularLocation>
        <location evidence="2">Membrane</location>
    </subcellularLocation>
</comment>
<evidence type="ECO:0000256" key="8">
    <source>
        <dbReference type="ARBA" id="ARBA00022989"/>
    </source>
</evidence>
<name>A0AAF1KT83_9HYPH</name>
<keyword evidence="14" id="KW-0614">Plasmid</keyword>
<keyword evidence="4" id="KW-0597">Phosphoprotein</keyword>
<feature type="domain" description="HAMP" evidence="13">
    <location>
        <begin position="194"/>
        <end position="245"/>
    </location>
</feature>
<evidence type="ECO:0000256" key="10">
    <source>
        <dbReference type="ARBA" id="ARBA00023136"/>
    </source>
</evidence>
<dbReference type="Proteomes" id="UP000249499">
    <property type="component" value="Plasmid unnamed2"/>
</dbReference>
<reference evidence="15" key="2">
    <citation type="journal article" date="2023" name="MicrobiologyOpen">
        <title>Genomics of the tumorigenes clade of the family Rhizobiaceae and description of Rhizobium rhododendri sp. nov.</title>
        <authorList>
            <person name="Kuzmanovic N."/>
            <person name="diCenzo G.C."/>
            <person name="Bunk B."/>
            <person name="Sproeer C."/>
            <person name="Fruehling A."/>
            <person name="Neumann-Schaal M."/>
            <person name="Overmann J."/>
            <person name="Smalla K."/>
        </authorList>
    </citation>
    <scope>NUCLEOTIDE SEQUENCE [LARGE SCALE GENOMIC DNA]</scope>
    <source>
        <strain evidence="15">1078</strain>
        <plasmid evidence="15">unnamed2</plasmid>
    </source>
</reference>
<keyword evidence="7 14" id="KW-0418">Kinase</keyword>
<dbReference type="PANTHER" id="PTHR45436:SF5">
    <property type="entry name" value="SENSOR HISTIDINE KINASE TRCS"/>
    <property type="match status" value="1"/>
</dbReference>
<sequence>MKLFFPGRPKSIAGRLLIFSGIFVTLALVVASAILWLALNAVIREQIDQRLDTQIGALASAVTHGPDGRLELSTTLDAPPFDRPGSGWYWQVEGTGQRLASHSLLDGTIDAPPPRQDFLHMLTAMPTPGEGRQNGRKLYLRQSSRDVDGEMVLITVTAPEGALVDPAVRALFWLVPCMLLLGVVLLAGTLWQIRFGLRPLKSMAAGIDAINRGEQSRLADEATVELAPLASKTNALLQSNDERLAATRIQFANLAHGLKTPVASLLLALDGRNDPDGTLRDLALRIDNRIKHHLSSARRVMASSGTVARTEVAKSLADIHGAISLIHAERGIAFEADVTDGLAVACEESDVEEMLGNLMDNAFKWASSRVAAVAVRDGAFVRITFEDDGPGIPQERIKAVLLPGVREDERVPGDGFGLTIVTEMAGLYGGSLVLEPASPTGLRAVLRLPAAVYQA</sequence>
<keyword evidence="9" id="KW-0902">Two-component regulatory system</keyword>
<dbReference type="InterPro" id="IPR050428">
    <property type="entry name" value="TCS_sensor_his_kinase"/>
</dbReference>
<evidence type="ECO:0000313" key="14">
    <source>
        <dbReference type="EMBL" id="WFR98922.1"/>
    </source>
</evidence>
<dbReference type="InterPro" id="IPR036890">
    <property type="entry name" value="HATPase_C_sf"/>
</dbReference>
<evidence type="ECO:0000259" key="12">
    <source>
        <dbReference type="PROSITE" id="PS50109"/>
    </source>
</evidence>
<evidence type="ECO:0000256" key="2">
    <source>
        <dbReference type="ARBA" id="ARBA00004370"/>
    </source>
</evidence>
<reference evidence="14 15" key="1">
    <citation type="journal article" date="2018" name="Sci. Rep.">
        <title>Rhizobium tumorigenes sp. nov., a novel plant tumorigenic bacterium isolated from cane gall tumors on thornless blackberry.</title>
        <authorList>
            <person name="Kuzmanovi N."/>
            <person name="Smalla K."/>
            <person name="Gronow S."/>
            <person name="PuBawska J."/>
        </authorList>
    </citation>
    <scope>NUCLEOTIDE SEQUENCE [LARGE SCALE GENOMIC DNA]</scope>
    <source>
        <strain evidence="14 15">1078</strain>
    </source>
</reference>
<dbReference type="AlphaFoldDB" id="A0AAF1KT83"/>
<dbReference type="InterPro" id="IPR003594">
    <property type="entry name" value="HATPase_dom"/>
</dbReference>
<protein>
    <recommendedName>
        <fullName evidence="3">histidine kinase</fullName>
        <ecNumber evidence="3">2.7.13.3</ecNumber>
    </recommendedName>
</protein>
<dbReference type="PRINTS" id="PR00344">
    <property type="entry name" value="BCTRLSENSOR"/>
</dbReference>
<dbReference type="KEGG" id="rtu:PR017_26445"/>
<comment type="catalytic activity">
    <reaction evidence="1">
        <text>ATP + protein L-histidine = ADP + protein N-phospho-L-histidine.</text>
        <dbReference type="EC" id="2.7.13.3"/>
    </reaction>
</comment>
<evidence type="ECO:0000256" key="1">
    <source>
        <dbReference type="ARBA" id="ARBA00000085"/>
    </source>
</evidence>
<dbReference type="GO" id="GO:0000160">
    <property type="term" value="P:phosphorelay signal transduction system"/>
    <property type="evidence" value="ECO:0007669"/>
    <property type="project" value="UniProtKB-KW"/>
</dbReference>
<dbReference type="SMART" id="SM00387">
    <property type="entry name" value="HATPase_c"/>
    <property type="match status" value="1"/>
</dbReference>
<evidence type="ECO:0000256" key="9">
    <source>
        <dbReference type="ARBA" id="ARBA00023012"/>
    </source>
</evidence>
<keyword evidence="10 11" id="KW-0472">Membrane</keyword>
<evidence type="ECO:0000256" key="3">
    <source>
        <dbReference type="ARBA" id="ARBA00012438"/>
    </source>
</evidence>
<evidence type="ECO:0000256" key="7">
    <source>
        <dbReference type="ARBA" id="ARBA00022777"/>
    </source>
</evidence>
<dbReference type="InterPro" id="IPR003660">
    <property type="entry name" value="HAMP_dom"/>
</dbReference>
<keyword evidence="15" id="KW-1185">Reference proteome</keyword>
<feature type="transmembrane region" description="Helical" evidence="11">
    <location>
        <begin position="170"/>
        <end position="193"/>
    </location>
</feature>
<evidence type="ECO:0000256" key="6">
    <source>
        <dbReference type="ARBA" id="ARBA00022692"/>
    </source>
</evidence>
<feature type="domain" description="Histidine kinase" evidence="12">
    <location>
        <begin position="253"/>
        <end position="452"/>
    </location>
</feature>
<evidence type="ECO:0000256" key="4">
    <source>
        <dbReference type="ARBA" id="ARBA00022553"/>
    </source>
</evidence>
<dbReference type="GO" id="GO:0005886">
    <property type="term" value="C:plasma membrane"/>
    <property type="evidence" value="ECO:0007669"/>
    <property type="project" value="TreeGrafter"/>
</dbReference>
<dbReference type="PANTHER" id="PTHR45436">
    <property type="entry name" value="SENSOR HISTIDINE KINASE YKOH"/>
    <property type="match status" value="1"/>
</dbReference>
<accession>A0AAF1KT83</accession>
<organism evidence="14 15">
    <name type="scientific">Rhizobium tumorigenes</name>
    <dbReference type="NCBI Taxonomy" id="2041385"/>
    <lineage>
        <taxon>Bacteria</taxon>
        <taxon>Pseudomonadati</taxon>
        <taxon>Pseudomonadota</taxon>
        <taxon>Alphaproteobacteria</taxon>
        <taxon>Hyphomicrobiales</taxon>
        <taxon>Rhizobiaceae</taxon>
        <taxon>Rhizobium/Agrobacterium group</taxon>
        <taxon>Rhizobium</taxon>
    </lineage>
</organism>